<accession>A0A142ERP9</accession>
<name>A0A142ERP9_9BACT</name>
<evidence type="ECO:0000313" key="3">
    <source>
        <dbReference type="Proteomes" id="UP000073816"/>
    </source>
</evidence>
<dbReference type="PATRIC" id="fig|1727163.4.peg.3198"/>
<dbReference type="AlphaFoldDB" id="A0A142ERP9"/>
<evidence type="ECO:0000256" key="1">
    <source>
        <dbReference type="SAM" id="SignalP"/>
    </source>
</evidence>
<feature type="signal peptide" evidence="1">
    <location>
        <begin position="1"/>
        <end position="30"/>
    </location>
</feature>
<keyword evidence="1" id="KW-0732">Signal</keyword>
<keyword evidence="3" id="KW-1185">Reference proteome</keyword>
<reference evidence="3" key="1">
    <citation type="submission" date="2015-09" db="EMBL/GenBank/DDBJ databases">
        <title>Complete sequence of Algoriphagus sp. M8-2.</title>
        <authorList>
            <person name="Shintani M."/>
        </authorList>
    </citation>
    <scope>NUCLEOTIDE SEQUENCE [LARGE SCALE GENOMIC DNA]</scope>
    <source>
        <strain evidence="3">M8-2</strain>
    </source>
</reference>
<protein>
    <submittedName>
        <fullName evidence="2">Uncharacterized protein</fullName>
    </submittedName>
</protein>
<proteinExistence type="predicted"/>
<reference evidence="2 3" key="2">
    <citation type="journal article" date="2016" name="Genome Announc.">
        <title>Complete Genome Sequence of Algoriphagus sp. Strain M8-2, Isolated from a Brackish Lake.</title>
        <authorList>
            <person name="Muraguchi Y."/>
            <person name="Kushimoto K."/>
            <person name="Ohtsubo Y."/>
            <person name="Suzuki T."/>
            <person name="Dohra H."/>
            <person name="Kimbara K."/>
            <person name="Shintani M."/>
        </authorList>
    </citation>
    <scope>NUCLEOTIDE SEQUENCE [LARGE SCALE GENOMIC DNA]</scope>
    <source>
        <strain evidence="2 3">M8-2</strain>
    </source>
</reference>
<dbReference type="EMBL" id="CP012836">
    <property type="protein sequence ID" value="AMQ57804.1"/>
    <property type="molecule type" value="Genomic_DNA"/>
</dbReference>
<organism evidence="2 3">
    <name type="scientific">Algoriphagus sanaruensis</name>
    <dbReference type="NCBI Taxonomy" id="1727163"/>
    <lineage>
        <taxon>Bacteria</taxon>
        <taxon>Pseudomonadati</taxon>
        <taxon>Bacteroidota</taxon>
        <taxon>Cytophagia</taxon>
        <taxon>Cytophagales</taxon>
        <taxon>Cyclobacteriaceae</taxon>
        <taxon>Algoriphagus</taxon>
    </lineage>
</organism>
<dbReference type="Proteomes" id="UP000073816">
    <property type="component" value="Chromosome"/>
</dbReference>
<dbReference type="STRING" id="1727163.AO498_15220"/>
<evidence type="ECO:0000313" key="2">
    <source>
        <dbReference type="EMBL" id="AMQ57804.1"/>
    </source>
</evidence>
<feature type="chain" id="PRO_5007494540" evidence="1">
    <location>
        <begin position="31"/>
        <end position="88"/>
    </location>
</feature>
<dbReference type="KEGG" id="alm:AO498_15220"/>
<sequence>MNKTRVMKKVFALFLLVVVFASNSMSYAQCAMCRASVENNVSNGDTSIGAGLNSGILYLFVMPYLLAAVIGILWYRAAKKKKGKVAFR</sequence>
<gene>
    <name evidence="2" type="ORF">AO498_15220</name>
</gene>